<evidence type="ECO:0000313" key="1">
    <source>
        <dbReference type="EMBL" id="KAL3741785.1"/>
    </source>
</evidence>
<dbReference type="AlphaFoldDB" id="A0ABD3KPN2"/>
<evidence type="ECO:0000313" key="2">
    <source>
        <dbReference type="Proteomes" id="UP001634007"/>
    </source>
</evidence>
<proteinExistence type="predicted"/>
<gene>
    <name evidence="1" type="ORF">ACJRO7_017282</name>
</gene>
<name>A0ABD3KPN2_EUCGL</name>
<protein>
    <recommendedName>
        <fullName evidence="3">Secreted protein</fullName>
    </recommendedName>
</protein>
<organism evidence="1 2">
    <name type="scientific">Eucalyptus globulus</name>
    <name type="common">Tasmanian blue gum</name>
    <dbReference type="NCBI Taxonomy" id="34317"/>
    <lineage>
        <taxon>Eukaryota</taxon>
        <taxon>Viridiplantae</taxon>
        <taxon>Streptophyta</taxon>
        <taxon>Embryophyta</taxon>
        <taxon>Tracheophyta</taxon>
        <taxon>Spermatophyta</taxon>
        <taxon>Magnoliopsida</taxon>
        <taxon>eudicotyledons</taxon>
        <taxon>Gunneridae</taxon>
        <taxon>Pentapetalae</taxon>
        <taxon>rosids</taxon>
        <taxon>malvids</taxon>
        <taxon>Myrtales</taxon>
        <taxon>Myrtaceae</taxon>
        <taxon>Myrtoideae</taxon>
        <taxon>Eucalypteae</taxon>
        <taxon>Eucalyptus</taxon>
    </lineage>
</organism>
<sequence>MYTKDKNQALSPLILLASWISRGMMVTPFVWIARAHVGVLEEPHQVHLHGPLQRHQQLLALLVLPNLLERHCAGAEAMGLLHMLPVAGANLHTALLAS</sequence>
<keyword evidence="2" id="KW-1185">Reference proteome</keyword>
<evidence type="ECO:0008006" key="3">
    <source>
        <dbReference type="Google" id="ProtNLM"/>
    </source>
</evidence>
<dbReference type="Proteomes" id="UP001634007">
    <property type="component" value="Unassembled WGS sequence"/>
</dbReference>
<accession>A0ABD3KPN2</accession>
<dbReference type="EMBL" id="JBJKBG010000004">
    <property type="protein sequence ID" value="KAL3741785.1"/>
    <property type="molecule type" value="Genomic_DNA"/>
</dbReference>
<comment type="caution">
    <text evidence="1">The sequence shown here is derived from an EMBL/GenBank/DDBJ whole genome shotgun (WGS) entry which is preliminary data.</text>
</comment>
<reference evidence="1 2" key="1">
    <citation type="submission" date="2024-11" db="EMBL/GenBank/DDBJ databases">
        <title>Chromosome-level genome assembly of Eucalyptus globulus Labill. provides insights into its genome evolution.</title>
        <authorList>
            <person name="Li X."/>
        </authorList>
    </citation>
    <scope>NUCLEOTIDE SEQUENCE [LARGE SCALE GENOMIC DNA]</scope>
    <source>
        <strain evidence="1">CL2024</strain>
        <tissue evidence="1">Fresh tender leaves</tissue>
    </source>
</reference>